<dbReference type="Pfam" id="PF09397">
    <property type="entry name" value="FtsK_gamma"/>
    <property type="match status" value="1"/>
</dbReference>
<evidence type="ECO:0000256" key="9">
    <source>
        <dbReference type="ARBA" id="ARBA00022989"/>
    </source>
</evidence>
<comment type="subunit">
    <text evidence="13">Homohexamer. Forms a ring that surrounds DNA.</text>
</comment>
<evidence type="ECO:0000256" key="12">
    <source>
        <dbReference type="ARBA" id="ARBA00023306"/>
    </source>
</evidence>
<evidence type="ECO:0000256" key="16">
    <source>
        <dbReference type="SAM" id="Phobius"/>
    </source>
</evidence>
<evidence type="ECO:0000256" key="1">
    <source>
        <dbReference type="ARBA" id="ARBA00004651"/>
    </source>
</evidence>
<keyword evidence="12" id="KW-0131">Cell cycle</keyword>
<dbReference type="Gene3D" id="1.10.10.10">
    <property type="entry name" value="Winged helix-like DNA-binding domain superfamily/Winged helix DNA-binding domain"/>
    <property type="match status" value="1"/>
</dbReference>
<feature type="transmembrane region" description="Helical" evidence="16">
    <location>
        <begin position="143"/>
        <end position="164"/>
    </location>
</feature>
<feature type="compositionally biased region" description="Low complexity" evidence="15">
    <location>
        <begin position="769"/>
        <end position="780"/>
    </location>
</feature>
<reference evidence="18" key="1">
    <citation type="submission" date="2020-04" db="EMBL/GenBank/DDBJ databases">
        <authorList>
            <person name="Zhang T."/>
        </authorList>
    </citation>
    <scope>NUCLEOTIDE SEQUENCE</scope>
    <source>
        <strain evidence="18">HKST-UBA79</strain>
    </source>
</reference>
<dbReference type="InterPro" id="IPR050206">
    <property type="entry name" value="FtsK/SpoIIIE/SftA"/>
</dbReference>
<dbReference type="InterPro" id="IPR003593">
    <property type="entry name" value="AAA+_ATPase"/>
</dbReference>
<dbReference type="InterPro" id="IPR041027">
    <property type="entry name" value="FtsK_alpha"/>
</dbReference>
<dbReference type="AlphaFoldDB" id="A0A955ED11"/>
<organism evidence="18 19">
    <name type="scientific">candidate division WWE3 bacterium</name>
    <dbReference type="NCBI Taxonomy" id="2053526"/>
    <lineage>
        <taxon>Bacteria</taxon>
        <taxon>Katanobacteria</taxon>
    </lineage>
</organism>
<evidence type="ECO:0000256" key="15">
    <source>
        <dbReference type="SAM" id="MobiDB-lite"/>
    </source>
</evidence>
<evidence type="ECO:0000256" key="7">
    <source>
        <dbReference type="ARBA" id="ARBA00022829"/>
    </source>
</evidence>
<evidence type="ECO:0000256" key="11">
    <source>
        <dbReference type="ARBA" id="ARBA00023136"/>
    </source>
</evidence>
<keyword evidence="9 16" id="KW-1133">Transmembrane helix</keyword>
<feature type="transmembrane region" description="Helical" evidence="16">
    <location>
        <begin position="20"/>
        <end position="46"/>
    </location>
</feature>
<evidence type="ECO:0000256" key="4">
    <source>
        <dbReference type="ARBA" id="ARBA00022618"/>
    </source>
</evidence>
<dbReference type="GO" id="GO:0051301">
    <property type="term" value="P:cell division"/>
    <property type="evidence" value="ECO:0007669"/>
    <property type="project" value="UniProtKB-KW"/>
</dbReference>
<evidence type="ECO:0000256" key="10">
    <source>
        <dbReference type="ARBA" id="ARBA00023125"/>
    </source>
</evidence>
<comment type="subcellular location">
    <subcellularLocation>
        <location evidence="1">Cell membrane</location>
        <topology evidence="1">Multi-pass membrane protein</topology>
    </subcellularLocation>
</comment>
<keyword evidence="11 16" id="KW-0472">Membrane</keyword>
<dbReference type="InterPro" id="IPR025199">
    <property type="entry name" value="FtsK_4TM"/>
</dbReference>
<dbReference type="Gene3D" id="3.40.50.300">
    <property type="entry name" value="P-loop containing nucleotide triphosphate hydrolases"/>
    <property type="match status" value="1"/>
</dbReference>
<keyword evidence="10" id="KW-0238">DNA-binding</keyword>
<keyword evidence="3" id="KW-1003">Cell membrane</keyword>
<protein>
    <submittedName>
        <fullName evidence="18">DNA translocase FtsK 4TM domain-containing protein</fullName>
    </submittedName>
</protein>
<comment type="similarity">
    <text evidence="2">Belongs to the FtsK/SpoIIIE/SftA family.</text>
</comment>
<feature type="transmembrane region" description="Helical" evidence="16">
    <location>
        <begin position="94"/>
        <end position="113"/>
    </location>
</feature>
<reference evidence="18" key="2">
    <citation type="journal article" date="2021" name="Microbiome">
        <title>Successional dynamics and alternative stable states in a saline activated sludge microbial community over 9 years.</title>
        <authorList>
            <person name="Wang Y."/>
            <person name="Ye J."/>
            <person name="Ju F."/>
            <person name="Liu L."/>
            <person name="Boyd J.A."/>
            <person name="Deng Y."/>
            <person name="Parks D.H."/>
            <person name="Jiang X."/>
            <person name="Yin X."/>
            <person name="Woodcroft B.J."/>
            <person name="Tyson G.W."/>
            <person name="Hugenholtz P."/>
            <person name="Polz M.F."/>
            <person name="Zhang T."/>
        </authorList>
    </citation>
    <scope>NUCLEOTIDE SEQUENCE</scope>
    <source>
        <strain evidence="18">HKST-UBA79</strain>
    </source>
</reference>
<dbReference type="InterPro" id="IPR018541">
    <property type="entry name" value="Ftsk_gamma"/>
</dbReference>
<dbReference type="SUPFAM" id="SSF52540">
    <property type="entry name" value="P-loop containing nucleoside triphosphate hydrolases"/>
    <property type="match status" value="1"/>
</dbReference>
<evidence type="ECO:0000313" key="18">
    <source>
        <dbReference type="EMBL" id="MCA9308475.1"/>
    </source>
</evidence>
<dbReference type="GO" id="GO:0005886">
    <property type="term" value="C:plasma membrane"/>
    <property type="evidence" value="ECO:0007669"/>
    <property type="project" value="UniProtKB-SubCell"/>
</dbReference>
<dbReference type="EMBL" id="JAGQNX010000094">
    <property type="protein sequence ID" value="MCA9308475.1"/>
    <property type="molecule type" value="Genomic_DNA"/>
</dbReference>
<keyword evidence="7" id="KW-0159">Chromosome partition</keyword>
<feature type="compositionally biased region" description="Polar residues" evidence="15">
    <location>
        <begin position="781"/>
        <end position="793"/>
    </location>
</feature>
<dbReference type="PROSITE" id="PS50901">
    <property type="entry name" value="FTSK"/>
    <property type="match status" value="1"/>
</dbReference>
<dbReference type="InterPro" id="IPR027417">
    <property type="entry name" value="P-loop_NTPase"/>
</dbReference>
<keyword evidence="6 14" id="KW-0547">Nucleotide-binding</keyword>
<evidence type="ECO:0000313" key="19">
    <source>
        <dbReference type="Proteomes" id="UP000740557"/>
    </source>
</evidence>
<evidence type="ECO:0000256" key="6">
    <source>
        <dbReference type="ARBA" id="ARBA00022741"/>
    </source>
</evidence>
<feature type="binding site" evidence="14">
    <location>
        <begin position="451"/>
        <end position="458"/>
    </location>
    <ligand>
        <name>ATP</name>
        <dbReference type="ChEBI" id="CHEBI:30616"/>
    </ligand>
</feature>
<dbReference type="GO" id="GO:0007059">
    <property type="term" value="P:chromosome segregation"/>
    <property type="evidence" value="ECO:0007669"/>
    <property type="project" value="UniProtKB-KW"/>
</dbReference>
<evidence type="ECO:0000259" key="17">
    <source>
        <dbReference type="PROSITE" id="PS50901"/>
    </source>
</evidence>
<dbReference type="SUPFAM" id="SSF46785">
    <property type="entry name" value="Winged helix' DNA-binding domain"/>
    <property type="match status" value="1"/>
</dbReference>
<keyword evidence="4" id="KW-0132">Cell division</keyword>
<feature type="transmembrane region" description="Helical" evidence="16">
    <location>
        <begin position="58"/>
        <end position="82"/>
    </location>
</feature>
<evidence type="ECO:0000256" key="3">
    <source>
        <dbReference type="ARBA" id="ARBA00022475"/>
    </source>
</evidence>
<dbReference type="PANTHER" id="PTHR22683:SF41">
    <property type="entry name" value="DNA TRANSLOCASE FTSK"/>
    <property type="match status" value="1"/>
</dbReference>
<dbReference type="SMART" id="SM00382">
    <property type="entry name" value="AAA"/>
    <property type="match status" value="1"/>
</dbReference>
<dbReference type="Proteomes" id="UP000740557">
    <property type="component" value="Unassembled WGS sequence"/>
</dbReference>
<evidence type="ECO:0000256" key="13">
    <source>
        <dbReference type="ARBA" id="ARBA00025923"/>
    </source>
</evidence>
<dbReference type="GO" id="GO:0005524">
    <property type="term" value="F:ATP binding"/>
    <property type="evidence" value="ECO:0007669"/>
    <property type="project" value="UniProtKB-UniRule"/>
</dbReference>
<dbReference type="InterPro" id="IPR036388">
    <property type="entry name" value="WH-like_DNA-bd_sf"/>
</dbReference>
<gene>
    <name evidence="18" type="ORF">KC980_03105</name>
</gene>
<feature type="domain" description="FtsK" evidence="17">
    <location>
        <begin position="434"/>
        <end position="621"/>
    </location>
</feature>
<dbReference type="PANTHER" id="PTHR22683">
    <property type="entry name" value="SPORULATION PROTEIN RELATED"/>
    <property type="match status" value="1"/>
</dbReference>
<feature type="region of interest" description="Disordered" evidence="15">
    <location>
        <begin position="750"/>
        <end position="793"/>
    </location>
</feature>
<dbReference type="Gene3D" id="3.30.980.40">
    <property type="match status" value="1"/>
</dbReference>
<dbReference type="SMART" id="SM00843">
    <property type="entry name" value="Ftsk_gamma"/>
    <property type="match status" value="1"/>
</dbReference>
<proteinExistence type="inferred from homology"/>
<dbReference type="Pfam" id="PF17854">
    <property type="entry name" value="FtsK_alpha"/>
    <property type="match status" value="1"/>
</dbReference>
<keyword evidence="5 16" id="KW-0812">Transmembrane</keyword>
<dbReference type="InterPro" id="IPR002543">
    <property type="entry name" value="FtsK_dom"/>
</dbReference>
<dbReference type="GO" id="GO:0003677">
    <property type="term" value="F:DNA binding"/>
    <property type="evidence" value="ECO:0007669"/>
    <property type="project" value="UniProtKB-KW"/>
</dbReference>
<evidence type="ECO:0000256" key="5">
    <source>
        <dbReference type="ARBA" id="ARBA00022692"/>
    </source>
</evidence>
<name>A0A955ED11_UNCKA</name>
<sequence length="793" mass="85070">MSALTKKSRRGRKKKVKLKLSPSSLTSILSTILMATACVILISYFAPNQSVNERIQEVIRGTFGGSAILLPFILGIWGLLYIRTIELKYVDIRVLFGLTGLMVSLAGLLHIFYDPSKALTIARAGEGGGILGYQLSLLLRNTVSTYGGFVLLLASAIISVLITLDIGLDDVFLNIANVISRALHGKDAVASKFKRAEDTGVSSDELSTTPALEEITISSGADMLSHKVSQGSLFEPANALVEDIEVETTFEVIPAPSEPMGEGKGVIAPIAPAVASSSKKLPEVAMPLGGLPYADRVWTPPPLDLLNDPPKTKVDRGDVMARAKIIESTLASFGIAVKVRDINYGPTVTRYALETEQGVKIAKISNLQYDLALALASPSGSVRIEAPIPGKSLVGIEVPNNTRVVVAFKEVLTSDSMKGLKSPLGIVLGKDVGGNAVVYDIHKMPHLLVAGATGSGKSVFLHNIMFSLLYRCSPNECKFIMIDPKRVELINYQDIPHLYAPVVTDIEKAPSVFKWAVAEMDRRYKLFESAKARNIQSYNEKSGFQAMPYIVIIVDELAEIMVADPAAVEKSIIRLAQLARATGIHLVLTTQRPSTDVVTGLIKANIPCRVAFNVTSNTDSRVIIDQVGAEKLLGKGDMLFVPPDASKPVRVQGAMIDDVEINRVVAHLKGSGVQPDYKEEILTAHVADELADKSISAGGEGTDDLFDEAVEIVVSSKKASASLLQRRLSIGYARAARIIDELEASGIVGPARGSKPRDILQSSVSSATSDSMGVSSDFSSAHNNDTFTPPQFN</sequence>
<comment type="caution">
    <text evidence="18">The sequence shown here is derived from an EMBL/GenBank/DDBJ whole genome shotgun (WGS) entry which is preliminary data.</text>
</comment>
<accession>A0A955ED11</accession>
<evidence type="ECO:0000256" key="8">
    <source>
        <dbReference type="ARBA" id="ARBA00022840"/>
    </source>
</evidence>
<dbReference type="Pfam" id="PF13491">
    <property type="entry name" value="FtsK_4TM"/>
    <property type="match status" value="1"/>
</dbReference>
<dbReference type="Pfam" id="PF01580">
    <property type="entry name" value="FtsK_SpoIIIE"/>
    <property type="match status" value="1"/>
</dbReference>
<keyword evidence="8 14" id="KW-0067">ATP-binding</keyword>
<evidence type="ECO:0000256" key="14">
    <source>
        <dbReference type="PROSITE-ProRule" id="PRU00289"/>
    </source>
</evidence>
<evidence type="ECO:0000256" key="2">
    <source>
        <dbReference type="ARBA" id="ARBA00006474"/>
    </source>
</evidence>
<dbReference type="InterPro" id="IPR036390">
    <property type="entry name" value="WH_DNA-bd_sf"/>
</dbReference>